<gene>
    <name evidence="8" type="ORF">O9H85_00155</name>
</gene>
<evidence type="ECO:0000256" key="2">
    <source>
        <dbReference type="ARBA" id="ARBA00022729"/>
    </source>
</evidence>
<dbReference type="RefSeq" id="WP_269879251.1">
    <property type="nucleotide sequence ID" value="NZ_JAQAGZ010000001.1"/>
</dbReference>
<evidence type="ECO:0000313" key="8">
    <source>
        <dbReference type="EMBL" id="MCZ8510876.1"/>
    </source>
</evidence>
<evidence type="ECO:0000256" key="6">
    <source>
        <dbReference type="SAM" id="MobiDB-lite"/>
    </source>
</evidence>
<dbReference type="Proteomes" id="UP001527882">
    <property type="component" value="Unassembled WGS sequence"/>
</dbReference>
<evidence type="ECO:0000256" key="5">
    <source>
        <dbReference type="ARBA" id="ARBA00023288"/>
    </source>
</evidence>
<keyword evidence="1" id="KW-1003">Cell membrane</keyword>
<keyword evidence="5" id="KW-0449">Lipoprotein</keyword>
<dbReference type="PANTHER" id="PTHR43649:SF33">
    <property type="entry name" value="POLYGALACTURONAN_RHAMNOGALACTURONAN-BINDING PROTEIN YTCQ"/>
    <property type="match status" value="1"/>
</dbReference>
<proteinExistence type="predicted"/>
<keyword evidence="9" id="KW-1185">Reference proteome</keyword>
<evidence type="ECO:0000256" key="4">
    <source>
        <dbReference type="ARBA" id="ARBA00023139"/>
    </source>
</evidence>
<evidence type="ECO:0000256" key="7">
    <source>
        <dbReference type="SAM" id="SignalP"/>
    </source>
</evidence>
<organism evidence="8 9">
    <name type="scientific">Paenibacillus gyeongsangnamensis</name>
    <dbReference type="NCBI Taxonomy" id="3388067"/>
    <lineage>
        <taxon>Bacteria</taxon>
        <taxon>Bacillati</taxon>
        <taxon>Bacillota</taxon>
        <taxon>Bacilli</taxon>
        <taxon>Bacillales</taxon>
        <taxon>Paenibacillaceae</taxon>
        <taxon>Paenibacillus</taxon>
    </lineage>
</organism>
<keyword evidence="4" id="KW-0564">Palmitate</keyword>
<sequence length="536" mass="59245">MKARTGLGLLVVVSLLLSAACSSASKPAATGTDEGSAGGSSNAPTASSKSGGTDGKTYDVNFMNFAYTIFPPATGPAIDAIKAKYNVNVHSQFIANADFKNKLSVVMASGDMPDVVEIDYADQNYHKWAGQGAFLPLDQYINQYPTFKEVPDSIYNQFKVNGHIYSIPTYSPTYTFSGLIRQDWLDNLGLKMPTNYQELLNVAIAFTKNDPDKNGKNDTYGFALGQDISPNYMMGAWWSDAWYHKSQDGNYIPGIIGPGRKEIIQTLHDAYAQGGVTKDFAVLNWAQVNKEFYSGKAGIFIGTPSGMVEDYYLGLLKVDPKAKLSPIPFFTSPDGRQGGQKGPGYFGLATLSSKLKDDPGKVKKILQIMDDGRTFIPYAQRNPQNQQFDWEFGGVGKGYEMKNGIPVLLPKSEGITPIQYMMQRNEFWKPWAPSNAANEYDKTYNSPEMQALIKSIEDMEIQYNKQPYDDPSLGVYSETNATKGTDLAKFINGEETKMISGQRPISDWEKMVQEWKDRGGAQWIKEVNDGIKAKGK</sequence>
<evidence type="ECO:0000256" key="1">
    <source>
        <dbReference type="ARBA" id="ARBA00022475"/>
    </source>
</evidence>
<feature type="signal peptide" evidence="7">
    <location>
        <begin position="1"/>
        <end position="24"/>
    </location>
</feature>
<dbReference type="InterPro" id="IPR050490">
    <property type="entry name" value="Bact_solute-bd_prot1"/>
</dbReference>
<name>A0ABT4Q243_9BACL</name>
<dbReference type="SUPFAM" id="SSF53850">
    <property type="entry name" value="Periplasmic binding protein-like II"/>
    <property type="match status" value="1"/>
</dbReference>
<keyword evidence="2 7" id="KW-0732">Signal</keyword>
<protein>
    <submittedName>
        <fullName evidence="8">Extracellular solute-binding protein</fullName>
    </submittedName>
</protein>
<keyword evidence="3" id="KW-0472">Membrane</keyword>
<dbReference type="Gene3D" id="3.40.190.10">
    <property type="entry name" value="Periplasmic binding protein-like II"/>
    <property type="match status" value="2"/>
</dbReference>
<evidence type="ECO:0000256" key="3">
    <source>
        <dbReference type="ARBA" id="ARBA00023136"/>
    </source>
</evidence>
<dbReference type="PANTHER" id="PTHR43649">
    <property type="entry name" value="ARABINOSE-BINDING PROTEIN-RELATED"/>
    <property type="match status" value="1"/>
</dbReference>
<dbReference type="Pfam" id="PF13416">
    <property type="entry name" value="SBP_bac_8"/>
    <property type="match status" value="1"/>
</dbReference>
<accession>A0ABT4Q243</accession>
<comment type="caution">
    <text evidence="8">The sequence shown here is derived from an EMBL/GenBank/DDBJ whole genome shotgun (WGS) entry which is preliminary data.</text>
</comment>
<dbReference type="EMBL" id="JAQAGZ010000001">
    <property type="protein sequence ID" value="MCZ8510876.1"/>
    <property type="molecule type" value="Genomic_DNA"/>
</dbReference>
<feature type="chain" id="PRO_5047294663" evidence="7">
    <location>
        <begin position="25"/>
        <end position="536"/>
    </location>
</feature>
<dbReference type="InterPro" id="IPR006059">
    <property type="entry name" value="SBP"/>
</dbReference>
<feature type="compositionally biased region" description="Polar residues" evidence="6">
    <location>
        <begin position="39"/>
        <end position="51"/>
    </location>
</feature>
<reference evidence="8 9" key="1">
    <citation type="submission" date="2022-12" db="EMBL/GenBank/DDBJ databases">
        <title>Draft genome sequence of Paenibacillus sp. dW9.</title>
        <authorList>
            <person name="Choi E.-W."/>
            <person name="Kim D.-U."/>
        </authorList>
    </citation>
    <scope>NUCLEOTIDE SEQUENCE [LARGE SCALE GENOMIC DNA]</scope>
    <source>
        <strain evidence="9">dW9</strain>
    </source>
</reference>
<evidence type="ECO:0000313" key="9">
    <source>
        <dbReference type="Proteomes" id="UP001527882"/>
    </source>
</evidence>
<dbReference type="PROSITE" id="PS51257">
    <property type="entry name" value="PROKAR_LIPOPROTEIN"/>
    <property type="match status" value="1"/>
</dbReference>
<feature type="region of interest" description="Disordered" evidence="6">
    <location>
        <begin position="27"/>
        <end position="52"/>
    </location>
</feature>